<dbReference type="CDD" id="cd13655">
    <property type="entry name" value="PBP2_oligosaccharide_1"/>
    <property type="match status" value="1"/>
</dbReference>
<keyword evidence="3" id="KW-0732">Signal</keyword>
<dbReference type="SUPFAM" id="SSF53850">
    <property type="entry name" value="Periplasmic binding protein-like II"/>
    <property type="match status" value="1"/>
</dbReference>
<organism evidence="4 5">
    <name type="scientific">Candidatus Faecalibacterium intestinigallinarum</name>
    <dbReference type="NCBI Taxonomy" id="2838581"/>
    <lineage>
        <taxon>Bacteria</taxon>
        <taxon>Bacillati</taxon>
        <taxon>Bacillota</taxon>
        <taxon>Clostridia</taxon>
        <taxon>Eubacteriales</taxon>
        <taxon>Oscillospiraceae</taxon>
        <taxon>Faecalibacterium</taxon>
    </lineage>
</organism>
<dbReference type="InterPro" id="IPR019546">
    <property type="entry name" value="TAT_signal_bac_arc"/>
</dbReference>
<dbReference type="Pfam" id="PF13416">
    <property type="entry name" value="SBP_bac_8"/>
    <property type="match status" value="1"/>
</dbReference>
<dbReference type="Proteomes" id="UP000823933">
    <property type="component" value="Unassembled WGS sequence"/>
</dbReference>
<dbReference type="PANTHER" id="PTHR30061">
    <property type="entry name" value="MALTOSE-BINDING PERIPLASMIC PROTEIN"/>
    <property type="match status" value="1"/>
</dbReference>
<comment type="caution">
    <text evidence="4">The sequence shown here is derived from an EMBL/GenBank/DDBJ whole genome shotgun (WGS) entry which is preliminary data.</text>
</comment>
<reference evidence="4" key="2">
    <citation type="submission" date="2021-04" db="EMBL/GenBank/DDBJ databases">
        <authorList>
            <person name="Gilroy R."/>
        </authorList>
    </citation>
    <scope>NUCLEOTIDE SEQUENCE</scope>
    <source>
        <strain evidence="4">ChiHcolR34-3080</strain>
    </source>
</reference>
<reference evidence="4" key="1">
    <citation type="journal article" date="2021" name="PeerJ">
        <title>Extensive microbial diversity within the chicken gut microbiome revealed by metagenomics and culture.</title>
        <authorList>
            <person name="Gilroy R."/>
            <person name="Ravi A."/>
            <person name="Getino M."/>
            <person name="Pursley I."/>
            <person name="Horton D.L."/>
            <person name="Alikhan N.F."/>
            <person name="Baker D."/>
            <person name="Gharbi K."/>
            <person name="Hall N."/>
            <person name="Watson M."/>
            <person name="Adriaenssens E.M."/>
            <person name="Foster-Nyarko E."/>
            <person name="Jarju S."/>
            <person name="Secka A."/>
            <person name="Antonio M."/>
            <person name="Oren A."/>
            <person name="Chaudhuri R.R."/>
            <person name="La Ragione R."/>
            <person name="Hildebrand F."/>
            <person name="Pallen M.J."/>
        </authorList>
    </citation>
    <scope>NUCLEOTIDE SEQUENCE</scope>
    <source>
        <strain evidence="4">ChiHcolR34-3080</strain>
    </source>
</reference>
<dbReference type="Gene3D" id="3.40.190.10">
    <property type="entry name" value="Periplasmic binding protein-like II"/>
    <property type="match status" value="2"/>
</dbReference>
<dbReference type="NCBIfam" id="TIGR01409">
    <property type="entry name" value="TAT_signal_seq"/>
    <property type="match status" value="1"/>
</dbReference>
<dbReference type="PROSITE" id="PS51318">
    <property type="entry name" value="TAT"/>
    <property type="match status" value="1"/>
</dbReference>
<name>A0A9D1TWK9_9FIRM</name>
<evidence type="ECO:0000256" key="3">
    <source>
        <dbReference type="ARBA" id="ARBA00022729"/>
    </source>
</evidence>
<dbReference type="GO" id="GO:0055052">
    <property type="term" value="C:ATP-binding cassette (ABC) transporter complex, substrate-binding subunit-containing"/>
    <property type="evidence" value="ECO:0007669"/>
    <property type="project" value="TreeGrafter"/>
</dbReference>
<evidence type="ECO:0000256" key="2">
    <source>
        <dbReference type="ARBA" id="ARBA00022448"/>
    </source>
</evidence>
<dbReference type="GO" id="GO:0042956">
    <property type="term" value="P:maltodextrin transmembrane transport"/>
    <property type="evidence" value="ECO:0007669"/>
    <property type="project" value="TreeGrafter"/>
</dbReference>
<dbReference type="PANTHER" id="PTHR30061:SF50">
    <property type="entry name" value="MALTOSE_MALTODEXTRIN-BINDING PERIPLASMIC PROTEIN"/>
    <property type="match status" value="1"/>
</dbReference>
<dbReference type="InterPro" id="IPR006059">
    <property type="entry name" value="SBP"/>
</dbReference>
<accession>A0A9D1TWK9</accession>
<proteinExistence type="inferred from homology"/>
<evidence type="ECO:0000256" key="1">
    <source>
        <dbReference type="ARBA" id="ARBA00008520"/>
    </source>
</evidence>
<evidence type="ECO:0000313" key="5">
    <source>
        <dbReference type="Proteomes" id="UP000823933"/>
    </source>
</evidence>
<dbReference type="InterPro" id="IPR006311">
    <property type="entry name" value="TAT_signal"/>
</dbReference>
<gene>
    <name evidence="4" type="ORF">H9890_08430</name>
</gene>
<dbReference type="GO" id="GO:0015768">
    <property type="term" value="P:maltose transport"/>
    <property type="evidence" value="ECO:0007669"/>
    <property type="project" value="TreeGrafter"/>
</dbReference>
<dbReference type="EMBL" id="DXHQ01000099">
    <property type="protein sequence ID" value="HIW09406.1"/>
    <property type="molecule type" value="Genomic_DNA"/>
</dbReference>
<dbReference type="GO" id="GO:1901982">
    <property type="term" value="F:maltose binding"/>
    <property type="evidence" value="ECO:0007669"/>
    <property type="project" value="TreeGrafter"/>
</dbReference>
<evidence type="ECO:0000313" key="4">
    <source>
        <dbReference type="EMBL" id="HIW09406.1"/>
    </source>
</evidence>
<comment type="similarity">
    <text evidence="1">Belongs to the bacterial solute-binding protein 1 family.</text>
</comment>
<keyword evidence="2" id="KW-0813">Transport</keyword>
<sequence length="421" mass="45071">MRKNQSAPRLLSRRDFLRLSAAAAGAAAAGGVLSGCSGSGSGENVRLMVWSPSQDQAKDSGEWLQTCCNRFAELHPEWNITFVYGVADEAGAAGTVSQDAEASADVFMFANDTLTTLTDAGALAKFGGIYADEIASTNSQGLVDSLTMDGYIYGVPFTTNTWFMYYDKATFTEEDIRNLDTMLTKGKVSFPFTNSWYLPAFYFGNGCTLFGDGTQEELGADFSGQKAVDVTNYLIDLYNNPNFTVDADGSGMAGLRDGSIKAIFTGSWDAAAIKEILGDNMGVAALPTFTLNGEEKQMYAYAGSKAIGVNTNSKYMVQAIQLALYLGGAESQQLHYDLRTVIPCNTELLADPAIASDELVAAQNDTFDRTSILQPFVASMNNCWTPVENLGKGIRSGTITHDNAAEQTEAMNAAMNSDGIS</sequence>
<protein>
    <submittedName>
        <fullName evidence="4">Extracellular solute-binding protein</fullName>
    </submittedName>
</protein>
<dbReference type="AlphaFoldDB" id="A0A9D1TWK9"/>